<dbReference type="GO" id="GO:0035556">
    <property type="term" value="P:intracellular signal transduction"/>
    <property type="evidence" value="ECO:0007669"/>
    <property type="project" value="InterPro"/>
</dbReference>
<feature type="transmembrane region" description="Helical" evidence="13">
    <location>
        <begin position="917"/>
        <end position="936"/>
    </location>
</feature>
<dbReference type="PANTHER" id="PTHR45627:SF8">
    <property type="entry name" value="ADENYLATE CYCLASE TYPE 9"/>
    <property type="match status" value="1"/>
</dbReference>
<comment type="caution">
    <text evidence="14">The sequence shown here is derived from an EMBL/GenBank/DDBJ whole genome shotgun (WGS) entry which is preliminary data.</text>
</comment>
<evidence type="ECO:0000256" key="5">
    <source>
        <dbReference type="ARBA" id="ARBA00022723"/>
    </source>
</evidence>
<feature type="transmembrane region" description="Helical" evidence="13">
    <location>
        <begin position="117"/>
        <end position="139"/>
    </location>
</feature>
<keyword evidence="9 13" id="KW-1133">Transmembrane helix</keyword>
<evidence type="ECO:0000256" key="7">
    <source>
        <dbReference type="ARBA" id="ARBA00022840"/>
    </source>
</evidence>
<reference evidence="14" key="1">
    <citation type="submission" date="2022-03" db="EMBL/GenBank/DDBJ databases">
        <authorList>
            <person name="Martin C."/>
        </authorList>
    </citation>
    <scope>NUCLEOTIDE SEQUENCE</scope>
</reference>
<dbReference type="PROSITE" id="PS50125">
    <property type="entry name" value="GUANYLATE_CYCLASE_2"/>
    <property type="match status" value="2"/>
</dbReference>
<dbReference type="CDD" id="cd07302">
    <property type="entry name" value="CHD"/>
    <property type="match status" value="2"/>
</dbReference>
<comment type="subcellular location">
    <subcellularLocation>
        <location evidence="2">Membrane</location>
        <topology evidence="2">Multi-pass membrane protein</topology>
    </subcellularLocation>
</comment>
<dbReference type="FunFam" id="3.30.70.1230:FF:000008">
    <property type="entry name" value="Adenylate cyclase type 9"/>
    <property type="match status" value="1"/>
</dbReference>
<gene>
    <name evidence="14" type="ORF">OFUS_LOCUS4264</name>
</gene>
<dbReference type="EC" id="4.6.1.1" evidence="3"/>
<feature type="region of interest" description="Disordered" evidence="12">
    <location>
        <begin position="538"/>
        <end position="590"/>
    </location>
</feature>
<dbReference type="Pfam" id="PF00211">
    <property type="entry name" value="Guanylate_cyc"/>
    <property type="match status" value="2"/>
</dbReference>
<dbReference type="OrthoDB" id="10035433at2759"/>
<evidence type="ECO:0000256" key="6">
    <source>
        <dbReference type="ARBA" id="ARBA00022741"/>
    </source>
</evidence>
<accession>A0A8J1XJF9</accession>
<keyword evidence="5" id="KW-0479">Metal-binding</keyword>
<dbReference type="EMBL" id="CAIIXF020000002">
    <property type="protein sequence ID" value="CAH1777194.1"/>
    <property type="molecule type" value="Genomic_DNA"/>
</dbReference>
<dbReference type="GO" id="GO:0007189">
    <property type="term" value="P:adenylate cyclase-activating G protein-coupled receptor signaling pathway"/>
    <property type="evidence" value="ECO:0007669"/>
    <property type="project" value="TreeGrafter"/>
</dbReference>
<dbReference type="SUPFAM" id="SSF55073">
    <property type="entry name" value="Nucleotide cyclase"/>
    <property type="match status" value="2"/>
</dbReference>
<evidence type="ECO:0000256" key="4">
    <source>
        <dbReference type="ARBA" id="ARBA00022692"/>
    </source>
</evidence>
<dbReference type="GO" id="GO:0005524">
    <property type="term" value="F:ATP binding"/>
    <property type="evidence" value="ECO:0007669"/>
    <property type="project" value="UniProtKB-KW"/>
</dbReference>
<protein>
    <recommendedName>
        <fullName evidence="3">adenylate cyclase</fullName>
        <ecNumber evidence="3">4.6.1.1</ecNumber>
    </recommendedName>
</protein>
<evidence type="ECO:0000256" key="3">
    <source>
        <dbReference type="ARBA" id="ARBA00012201"/>
    </source>
</evidence>
<evidence type="ECO:0000256" key="10">
    <source>
        <dbReference type="ARBA" id="ARBA00023136"/>
    </source>
</evidence>
<feature type="transmembrane region" description="Helical" evidence="13">
    <location>
        <begin position="91"/>
        <end position="111"/>
    </location>
</feature>
<feature type="transmembrane region" description="Helical" evidence="13">
    <location>
        <begin position="828"/>
        <end position="846"/>
    </location>
</feature>
<evidence type="ECO:0000313" key="14">
    <source>
        <dbReference type="EMBL" id="CAH1777194.1"/>
    </source>
</evidence>
<keyword evidence="4 13" id="KW-0812">Transmembrane</keyword>
<keyword evidence="15" id="KW-1185">Reference proteome</keyword>
<evidence type="ECO:0000256" key="11">
    <source>
        <dbReference type="ARBA" id="ARBA00023239"/>
    </source>
</evidence>
<keyword evidence="11" id="KW-0456">Lyase</keyword>
<evidence type="ECO:0000256" key="12">
    <source>
        <dbReference type="SAM" id="MobiDB-lite"/>
    </source>
</evidence>
<feature type="compositionally biased region" description="Basic and acidic residues" evidence="12">
    <location>
        <begin position="561"/>
        <end position="571"/>
    </location>
</feature>
<dbReference type="GO" id="GO:0004016">
    <property type="term" value="F:adenylate cyclase activity"/>
    <property type="evidence" value="ECO:0007669"/>
    <property type="project" value="UniProtKB-EC"/>
</dbReference>
<evidence type="ECO:0000256" key="9">
    <source>
        <dbReference type="ARBA" id="ARBA00022989"/>
    </source>
</evidence>
<dbReference type="Proteomes" id="UP000749559">
    <property type="component" value="Unassembled WGS sequence"/>
</dbReference>
<feature type="compositionally biased region" description="Polar residues" evidence="12">
    <location>
        <begin position="545"/>
        <end position="554"/>
    </location>
</feature>
<evidence type="ECO:0000256" key="2">
    <source>
        <dbReference type="ARBA" id="ARBA00004141"/>
    </source>
</evidence>
<evidence type="ECO:0000256" key="1">
    <source>
        <dbReference type="ARBA" id="ARBA00001593"/>
    </source>
</evidence>
<evidence type="ECO:0000313" key="15">
    <source>
        <dbReference type="Proteomes" id="UP000749559"/>
    </source>
</evidence>
<dbReference type="Gene3D" id="3.30.70.1230">
    <property type="entry name" value="Nucleotide cyclase"/>
    <property type="match status" value="2"/>
</dbReference>
<dbReference type="GO" id="GO:0046872">
    <property type="term" value="F:metal ion binding"/>
    <property type="evidence" value="ECO:0007669"/>
    <property type="project" value="UniProtKB-KW"/>
</dbReference>
<dbReference type="AlphaFoldDB" id="A0A8J1XJF9"/>
<evidence type="ECO:0000256" key="13">
    <source>
        <dbReference type="SAM" id="Phobius"/>
    </source>
</evidence>
<dbReference type="GO" id="GO:0005886">
    <property type="term" value="C:plasma membrane"/>
    <property type="evidence" value="ECO:0007669"/>
    <property type="project" value="TreeGrafter"/>
</dbReference>
<name>A0A8J1XJF9_OWEFU</name>
<keyword evidence="10 13" id="KW-0472">Membrane</keyword>
<feature type="transmembrane region" description="Helical" evidence="13">
    <location>
        <begin position="727"/>
        <end position="748"/>
    </location>
</feature>
<dbReference type="SMART" id="SM00044">
    <property type="entry name" value="CYCc"/>
    <property type="match status" value="2"/>
</dbReference>
<sequence>MTSESDKVTDPTVEFKNEDGIVEPKVDIKTSGTKNRFSGTVLNMDTSVASPSIFPILFERASNAWWNPSFDSPVLEAQHQKNAFPQTQRRFQYALFYIILACAAWSIFFAAMGKECWVEYVAGGVALLVFTVVILVFTYTKYYERFYLPTSILISVVICGLALSNFHRSKQNLSSMSTVGSFSGSIQILLMMYTVFPMPLYLCLIIGGSYSVVYEILAWYTHQNVPIQFTIGKALLHVCIHLIGTHIFINSQVRKRSTFWKVGQSIMARRDLEIEKQLKEKMIHSLMPEVVADEVMKSRVGEGDEQQEMDEYISTGRKRSSSLKKQKGQEIFRNFYMSKMDDVSILFADIVGFTKMSSNKTAAHLVALLNDLFGRFDVLCTKSGCEKISTLGDCYYCVSGCPEPKADHAKCCVEMGIGMIKAIQQFDEDNNEEVNMRVGVHTGTVLCGLVGTRRFKFDVWSNDVTMANLMESSGKPGRVHISECTYAFCKDIYEVEEGEPILDNRKHKVLTEDYDTATQSYKVQHVQEKTDLKTYFITGRKNRQDSSNQDLRSVTDTPPTEPKHKKEKEPVAESGEVAVEIPSDSGDLERKDSLRKGMMKNHLEPQQEALNGMSPTALLHRRGSGLYTAELALDETTEKGSGLKMDPMLVPINETLTKFRQVRDQSDIQLTKCIEENIMGVNYFYKPPINLFTLNFLRSEEEVEYRDHYLVDVQTVKTIASPRFSALFDMAISFLVMVIISVCCFMMFHPTPQWIAFFCVGMILEIAVLIPLIRNIFIDNSEAEFGKIMTFFTSWYPRHIVGVVIASLPSGAVYTNFSCELDNDADKFFAYLIVVSLLHFCNFSMFSSWMKSGLAIIAGAVLLILLSVGICGEISPENAMTTVSIVVFNEPFNASEYNNTSSTTPSPGLYSRVGHPVLRFEIILDMVLMLLLVCFLNREFEIAYRLSFHGDVEAAADKRQMEVEKDQCDWLLLNIIPEYLSETLKTTSKYSKNHRQVGVIFASIVNFSEFYEESFEGGKEYYRVLNELVADFEDLFDEERFKDIEKIKTIGSCFMAAGGLNSECREQNKNEKAHLYELMDFCLGMLEVIHQFNESIFNFDFEMAIGFNVGDVTAGVIGTTKLHYDIWGDTVNIASRMYSTGARGKIQVTEDTKNIMEDVFEFEYRGEIFVKGKGDMKTYLLVKKKDGATWD</sequence>
<keyword evidence="8" id="KW-0460">Magnesium</keyword>
<comment type="catalytic activity">
    <reaction evidence="1">
        <text>ATP = 3',5'-cyclic AMP + diphosphate</text>
        <dbReference type="Rhea" id="RHEA:15389"/>
        <dbReference type="ChEBI" id="CHEBI:30616"/>
        <dbReference type="ChEBI" id="CHEBI:33019"/>
        <dbReference type="ChEBI" id="CHEBI:58165"/>
        <dbReference type="EC" id="4.6.1.1"/>
    </reaction>
</comment>
<feature type="transmembrane region" description="Helical" evidence="13">
    <location>
        <begin position="785"/>
        <end position="808"/>
    </location>
</feature>
<dbReference type="GO" id="GO:0009190">
    <property type="term" value="P:cyclic nucleotide biosynthetic process"/>
    <property type="evidence" value="ECO:0007669"/>
    <property type="project" value="InterPro"/>
</dbReference>
<feature type="transmembrane region" description="Helical" evidence="13">
    <location>
        <begin position="853"/>
        <end position="875"/>
    </location>
</feature>
<keyword evidence="7" id="KW-0067">ATP-binding</keyword>
<evidence type="ECO:0000256" key="8">
    <source>
        <dbReference type="ARBA" id="ARBA00022842"/>
    </source>
</evidence>
<dbReference type="PANTHER" id="PTHR45627">
    <property type="entry name" value="ADENYLATE CYCLASE TYPE 1"/>
    <property type="match status" value="1"/>
</dbReference>
<keyword evidence="6" id="KW-0547">Nucleotide-binding</keyword>
<organism evidence="14 15">
    <name type="scientific">Owenia fusiformis</name>
    <name type="common">Polychaete worm</name>
    <dbReference type="NCBI Taxonomy" id="6347"/>
    <lineage>
        <taxon>Eukaryota</taxon>
        <taxon>Metazoa</taxon>
        <taxon>Spiralia</taxon>
        <taxon>Lophotrochozoa</taxon>
        <taxon>Annelida</taxon>
        <taxon>Polychaeta</taxon>
        <taxon>Sedentaria</taxon>
        <taxon>Canalipalpata</taxon>
        <taxon>Sabellida</taxon>
        <taxon>Oweniida</taxon>
        <taxon>Oweniidae</taxon>
        <taxon>Owenia</taxon>
    </lineage>
</organism>
<dbReference type="InterPro" id="IPR029787">
    <property type="entry name" value="Nucleotide_cyclase"/>
</dbReference>
<feature type="transmembrane region" description="Helical" evidence="13">
    <location>
        <begin position="754"/>
        <end position="773"/>
    </location>
</feature>
<dbReference type="InterPro" id="IPR001054">
    <property type="entry name" value="A/G_cyclase"/>
</dbReference>
<proteinExistence type="predicted"/>
<feature type="transmembrane region" description="Helical" evidence="13">
    <location>
        <begin position="146"/>
        <end position="167"/>
    </location>
</feature>